<keyword evidence="1" id="KW-1133">Transmembrane helix</keyword>
<accession>A0A183SRM9</accession>
<keyword evidence="1" id="KW-0472">Membrane</keyword>
<evidence type="ECO:0000313" key="2">
    <source>
        <dbReference type="EMBL" id="VDL93262.1"/>
    </source>
</evidence>
<sequence>MTISAIRYVKNSTRNLLRLDWIEQLDLVDMPLCNEPQFRQNCLNELGTLFERIPDGNGVIDVCNDSADVIWLQIVLVIYSTVCAIFDILGRYIGGSGGMERSTHFHTYQTDPHSTEDSAAFQKEAM</sequence>
<feature type="transmembrane region" description="Helical" evidence="1">
    <location>
        <begin position="70"/>
        <end position="89"/>
    </location>
</feature>
<reference evidence="2 3" key="2">
    <citation type="submission" date="2018-11" db="EMBL/GenBank/DDBJ databases">
        <authorList>
            <consortium name="Pathogen Informatics"/>
        </authorList>
    </citation>
    <scope>NUCLEOTIDE SEQUENCE [LARGE SCALE GENOMIC DNA]</scope>
    <source>
        <strain evidence="2 3">NST_G2</strain>
    </source>
</reference>
<gene>
    <name evidence="2" type="ORF">SSLN_LOCUS6877</name>
</gene>
<organism evidence="4">
    <name type="scientific">Schistocephalus solidus</name>
    <name type="common">Tapeworm</name>
    <dbReference type="NCBI Taxonomy" id="70667"/>
    <lineage>
        <taxon>Eukaryota</taxon>
        <taxon>Metazoa</taxon>
        <taxon>Spiralia</taxon>
        <taxon>Lophotrochozoa</taxon>
        <taxon>Platyhelminthes</taxon>
        <taxon>Cestoda</taxon>
        <taxon>Eucestoda</taxon>
        <taxon>Diphyllobothriidea</taxon>
        <taxon>Diphyllobothriidae</taxon>
        <taxon>Schistocephalus</taxon>
    </lineage>
</organism>
<dbReference type="AlphaFoldDB" id="A0A183SRM9"/>
<evidence type="ECO:0000313" key="3">
    <source>
        <dbReference type="Proteomes" id="UP000275846"/>
    </source>
</evidence>
<proteinExistence type="predicted"/>
<dbReference type="EMBL" id="UYSU01033890">
    <property type="protein sequence ID" value="VDL93262.1"/>
    <property type="molecule type" value="Genomic_DNA"/>
</dbReference>
<keyword evidence="1" id="KW-0812">Transmembrane</keyword>
<dbReference type="WBParaSite" id="SSLN_0000709601-mRNA-1">
    <property type="protein sequence ID" value="SSLN_0000709601-mRNA-1"/>
    <property type="gene ID" value="SSLN_0000709601"/>
</dbReference>
<keyword evidence="3" id="KW-1185">Reference proteome</keyword>
<evidence type="ECO:0000313" key="4">
    <source>
        <dbReference type="WBParaSite" id="SSLN_0000709601-mRNA-1"/>
    </source>
</evidence>
<name>A0A183SRM9_SCHSO</name>
<dbReference type="Proteomes" id="UP000275846">
    <property type="component" value="Unassembled WGS sequence"/>
</dbReference>
<dbReference type="OrthoDB" id="10567863at2759"/>
<evidence type="ECO:0000256" key="1">
    <source>
        <dbReference type="SAM" id="Phobius"/>
    </source>
</evidence>
<reference evidence="4" key="1">
    <citation type="submission" date="2016-06" db="UniProtKB">
        <authorList>
            <consortium name="WormBaseParasite"/>
        </authorList>
    </citation>
    <scope>IDENTIFICATION</scope>
</reference>
<protein>
    <submittedName>
        <fullName evidence="4">Protein tweety homolog</fullName>
    </submittedName>
</protein>